<name>A0A4V2PD25_9GAMM</name>
<gene>
    <name evidence="1" type="ORF">CLV83_3817</name>
</gene>
<comment type="caution">
    <text evidence="1">The sequence shown here is derived from an EMBL/GenBank/DDBJ whole genome shotgun (WGS) entry which is preliminary data.</text>
</comment>
<evidence type="ECO:0000313" key="1">
    <source>
        <dbReference type="EMBL" id="TCK03546.1"/>
    </source>
</evidence>
<dbReference type="AlphaFoldDB" id="A0A4V2PD25"/>
<proteinExistence type="predicted"/>
<dbReference type="PANTHER" id="PTHR35399:SF2">
    <property type="entry name" value="DUF839 DOMAIN-CONTAINING PROTEIN"/>
    <property type="match status" value="1"/>
</dbReference>
<accession>A0A4V2PD25</accession>
<dbReference type="InterPro" id="IPR008557">
    <property type="entry name" value="PhoX"/>
</dbReference>
<dbReference type="Pfam" id="PF05787">
    <property type="entry name" value="PhoX"/>
    <property type="match status" value="1"/>
</dbReference>
<evidence type="ECO:0008006" key="3">
    <source>
        <dbReference type="Google" id="ProtNLM"/>
    </source>
</evidence>
<protein>
    <recommendedName>
        <fullName evidence="3">dTDP-glucose 4,6-dehydratase</fullName>
    </recommendedName>
</protein>
<reference evidence="1 2" key="1">
    <citation type="submission" date="2019-03" db="EMBL/GenBank/DDBJ databases">
        <title>Genomic Encyclopedia of Archaeal and Bacterial Type Strains, Phase II (KMG-II): from individual species to whole genera.</title>
        <authorList>
            <person name="Goeker M."/>
        </authorList>
    </citation>
    <scope>NUCLEOTIDE SEQUENCE [LARGE SCALE GENOMIC DNA]</scope>
    <source>
        <strain evidence="1 2">DSM 27697</strain>
    </source>
</reference>
<sequence length="676" mass="73063">MSKFTTTDTVHNHSDNQPFSSVLEKNLSRRTVMRGGLGTAIALLSGLTLSGCNSDDDDDDNNVSEETLESIKLAFESIAGSKTDGCAVAAGYTASVLAPWGTPLNGNAEAWKNDGTNTFTDQLNSMGMHHDGMHFFPIDGSADDGLLVINHEYIDQGALHPAGATTDASGNRPVDEVRKEIYAHGVAVVRIQRSNGVWSVVDSDPLNRRFTSDSVMDIAGPMAGTDHLVTPFSLNATQTRGTNNNCGNGYTPWGTYLTCEENWPGYFVNTAPLTEEQARIGLSTGGTRYGWDTAAGDATEVENEFGRWNVTPTGADATQDYRNEASTFGYIVEIDPFDASTRAVKRTALGRFRHEGCWPGKLEEGKPVVFYSGDDSRFEYIYKFVSTALWDPADANPSDRLATGAKYMDEGTLYVARFDEDGTGVWMPLTPESVAQDGRTLGSIFGDLPSIILNTRGAADVLGATPMDRPEWCAVSPLNGDVYFTLTNNTRRTEANAANPRIDNEYGHIIRWTEADDMSGFEWDIFVFGSNDSADADTNLSGLTDLNEFASPDGLGFDSRGILWIETDNGSDVADDTNDQVLAVVPSNVVDADGNQTVISAENQEMLKRFFVGPNGCEVTGLAFNADNTAMFVNIQHPGNWPYSDDATEVTPDGTTVRPRASTVVIQKEDGGPIGV</sequence>
<dbReference type="PANTHER" id="PTHR35399">
    <property type="entry name" value="SLR8030 PROTEIN"/>
    <property type="match status" value="1"/>
</dbReference>
<dbReference type="RefSeq" id="WP_132296268.1">
    <property type="nucleotide sequence ID" value="NZ_SMFU01000012.1"/>
</dbReference>
<evidence type="ECO:0000313" key="2">
    <source>
        <dbReference type="Proteomes" id="UP000294546"/>
    </source>
</evidence>
<dbReference type="OrthoDB" id="9801383at2"/>
<dbReference type="SUPFAM" id="SSF101898">
    <property type="entry name" value="NHL repeat"/>
    <property type="match status" value="1"/>
</dbReference>
<dbReference type="Proteomes" id="UP000294546">
    <property type="component" value="Unassembled WGS sequence"/>
</dbReference>
<keyword evidence="2" id="KW-1185">Reference proteome</keyword>
<organism evidence="1 2">
    <name type="scientific">Marinobacterium mangrovicola</name>
    <dbReference type="NCBI Taxonomy" id="1476959"/>
    <lineage>
        <taxon>Bacteria</taxon>
        <taxon>Pseudomonadati</taxon>
        <taxon>Pseudomonadota</taxon>
        <taxon>Gammaproteobacteria</taxon>
        <taxon>Oceanospirillales</taxon>
        <taxon>Oceanospirillaceae</taxon>
        <taxon>Marinobacterium</taxon>
    </lineage>
</organism>
<dbReference type="EMBL" id="SMFU01000012">
    <property type="protein sequence ID" value="TCK03546.1"/>
    <property type="molecule type" value="Genomic_DNA"/>
</dbReference>